<evidence type="ECO:0000256" key="2">
    <source>
        <dbReference type="SAM" id="SignalP"/>
    </source>
</evidence>
<feature type="region of interest" description="Disordered" evidence="1">
    <location>
        <begin position="25"/>
        <end position="82"/>
    </location>
</feature>
<gene>
    <name evidence="3" type="ORF">SRB5_09330</name>
</gene>
<dbReference type="EMBL" id="WEGJ01000002">
    <property type="protein sequence ID" value="MQY10820.1"/>
    <property type="molecule type" value="Genomic_DNA"/>
</dbReference>
<evidence type="ECO:0000313" key="3">
    <source>
        <dbReference type="EMBL" id="MQY10820.1"/>
    </source>
</evidence>
<feature type="compositionally biased region" description="Low complexity" evidence="1">
    <location>
        <begin position="37"/>
        <end position="66"/>
    </location>
</feature>
<feature type="chain" id="PRO_5038449693" description="Secreted protein" evidence="2">
    <location>
        <begin position="23"/>
        <end position="166"/>
    </location>
</feature>
<evidence type="ECO:0000313" key="4">
    <source>
        <dbReference type="Proteomes" id="UP000466345"/>
    </source>
</evidence>
<sequence>MRKRHIRAVAMCAIVLVALTGARRSGGGGCDDGGSHGSSSSSSSGGSGSDSSDATSGGTDPTTDPGGIPGDESAGPWGEVTVADCTLGPEGLRAVVRFANPISVYQTIDVTVDFSEHGKKLATGTASVYAEAGQAGEEVLEPVALDLDTSGPARSVSCAVTSVATE</sequence>
<dbReference type="RefSeq" id="WP_153450144.1">
    <property type="nucleotide sequence ID" value="NZ_WEGJ01000002.1"/>
</dbReference>
<keyword evidence="4" id="KW-1185">Reference proteome</keyword>
<comment type="caution">
    <text evidence="3">The sequence shown here is derived from an EMBL/GenBank/DDBJ whole genome shotgun (WGS) entry which is preliminary data.</text>
</comment>
<dbReference type="AlphaFoldDB" id="A0A7K0CBJ1"/>
<dbReference type="OrthoDB" id="3291337at2"/>
<reference evidence="3 4" key="1">
    <citation type="submission" date="2019-10" db="EMBL/GenBank/DDBJ databases">
        <title>Streptomyces smaragdinus sp. nov. and Streptomyces fabii sp. nov., isolated from the gut of fungus growing-termite Macrotermes natalensis.</title>
        <authorList>
            <person name="Schwitalla J."/>
            <person name="Benndorf R."/>
            <person name="Martin K."/>
            <person name="De Beer W."/>
            <person name="Kaster A.-K."/>
            <person name="Vollmers J."/>
            <person name="Poulsen M."/>
            <person name="Beemelmanns C."/>
        </authorList>
    </citation>
    <scope>NUCLEOTIDE SEQUENCE [LARGE SCALE GENOMIC DNA]</scope>
    <source>
        <strain evidence="3 4">RB5</strain>
    </source>
</reference>
<protein>
    <recommendedName>
        <fullName evidence="5">Secreted protein</fullName>
    </recommendedName>
</protein>
<evidence type="ECO:0008006" key="5">
    <source>
        <dbReference type="Google" id="ProtNLM"/>
    </source>
</evidence>
<organism evidence="3 4">
    <name type="scientific">Streptomyces smaragdinus</name>
    <dbReference type="NCBI Taxonomy" id="2585196"/>
    <lineage>
        <taxon>Bacteria</taxon>
        <taxon>Bacillati</taxon>
        <taxon>Actinomycetota</taxon>
        <taxon>Actinomycetes</taxon>
        <taxon>Kitasatosporales</taxon>
        <taxon>Streptomycetaceae</taxon>
        <taxon>Streptomyces</taxon>
    </lineage>
</organism>
<dbReference type="Proteomes" id="UP000466345">
    <property type="component" value="Unassembled WGS sequence"/>
</dbReference>
<keyword evidence="2" id="KW-0732">Signal</keyword>
<accession>A0A7K0CBJ1</accession>
<proteinExistence type="predicted"/>
<evidence type="ECO:0000256" key="1">
    <source>
        <dbReference type="SAM" id="MobiDB-lite"/>
    </source>
</evidence>
<feature type="compositionally biased region" description="Gly residues" evidence="1">
    <location>
        <begin position="25"/>
        <end position="36"/>
    </location>
</feature>
<feature type="signal peptide" evidence="2">
    <location>
        <begin position="1"/>
        <end position="22"/>
    </location>
</feature>
<name>A0A7K0CBJ1_9ACTN</name>